<keyword evidence="3" id="KW-0964">Secreted</keyword>
<feature type="compositionally biased region" description="Polar residues" evidence="9">
    <location>
        <begin position="1074"/>
        <end position="1087"/>
    </location>
</feature>
<feature type="region of interest" description="Disordered" evidence="9">
    <location>
        <begin position="1833"/>
        <end position="1985"/>
    </location>
</feature>
<keyword evidence="13" id="KW-1185">Reference proteome</keyword>
<keyword evidence="4 10" id="KW-0732">Signal</keyword>
<evidence type="ECO:0000259" key="11">
    <source>
        <dbReference type="PROSITE" id="PS51123"/>
    </source>
</evidence>
<evidence type="ECO:0000256" key="8">
    <source>
        <dbReference type="PROSITE-ProRule" id="PRU00473"/>
    </source>
</evidence>
<evidence type="ECO:0000256" key="5">
    <source>
        <dbReference type="ARBA" id="ARBA00022837"/>
    </source>
</evidence>
<feature type="region of interest" description="Disordered" evidence="9">
    <location>
        <begin position="885"/>
        <end position="1499"/>
    </location>
</feature>
<dbReference type="Gene3D" id="3.30.1330.60">
    <property type="entry name" value="OmpA-like domain"/>
    <property type="match status" value="1"/>
</dbReference>
<feature type="compositionally biased region" description="Basic and acidic residues" evidence="9">
    <location>
        <begin position="1055"/>
        <end position="1072"/>
    </location>
</feature>
<feature type="domain" description="OmpA-like" evidence="11">
    <location>
        <begin position="1991"/>
        <end position="2108"/>
    </location>
</feature>
<feature type="compositionally biased region" description="Acidic residues" evidence="9">
    <location>
        <begin position="1028"/>
        <end position="1042"/>
    </location>
</feature>
<accession>A0ABY9WLB3</accession>
<dbReference type="InterPro" id="IPR047589">
    <property type="entry name" value="DUF11_rpt"/>
</dbReference>
<name>A0ABY9WLB3_9BACT</name>
<evidence type="ECO:0000256" key="1">
    <source>
        <dbReference type="ARBA" id="ARBA00004442"/>
    </source>
</evidence>
<evidence type="ECO:0000313" key="12">
    <source>
        <dbReference type="EMBL" id="WNG44405.1"/>
    </source>
</evidence>
<feature type="compositionally biased region" description="Basic and acidic residues" evidence="9">
    <location>
        <begin position="1250"/>
        <end position="1269"/>
    </location>
</feature>
<feature type="compositionally biased region" description="Basic and acidic residues" evidence="9">
    <location>
        <begin position="1911"/>
        <end position="1929"/>
    </location>
</feature>
<dbReference type="PRINTS" id="PR01021">
    <property type="entry name" value="OMPADOMAIN"/>
</dbReference>
<keyword evidence="6 8" id="KW-0472">Membrane</keyword>
<dbReference type="RefSeq" id="WP_395817132.1">
    <property type="nucleotide sequence ID" value="NZ_CP043494.1"/>
</dbReference>
<evidence type="ECO:0000256" key="7">
    <source>
        <dbReference type="ARBA" id="ARBA00023237"/>
    </source>
</evidence>
<feature type="compositionally biased region" description="Polar residues" evidence="9">
    <location>
        <begin position="1147"/>
        <end position="1160"/>
    </location>
</feature>
<feature type="compositionally biased region" description="Basic and acidic residues" evidence="9">
    <location>
        <begin position="1189"/>
        <end position="1198"/>
    </location>
</feature>
<dbReference type="InterPro" id="IPR050330">
    <property type="entry name" value="Bact_OuterMem_StrucFunc"/>
</dbReference>
<comment type="subcellular location">
    <subcellularLocation>
        <location evidence="1">Cell outer membrane</location>
    </subcellularLocation>
    <subcellularLocation>
        <location evidence="2">Secreted</location>
    </subcellularLocation>
</comment>
<dbReference type="Gene3D" id="4.10.1080.10">
    <property type="entry name" value="TSP type-3 repeat"/>
    <property type="match status" value="1"/>
</dbReference>
<dbReference type="PANTHER" id="PTHR30329">
    <property type="entry name" value="STATOR ELEMENT OF FLAGELLAR MOTOR COMPLEX"/>
    <property type="match status" value="1"/>
</dbReference>
<organism evidence="12 13">
    <name type="scientific">Archangium minus</name>
    <dbReference type="NCBI Taxonomy" id="83450"/>
    <lineage>
        <taxon>Bacteria</taxon>
        <taxon>Pseudomonadati</taxon>
        <taxon>Myxococcota</taxon>
        <taxon>Myxococcia</taxon>
        <taxon>Myxococcales</taxon>
        <taxon>Cystobacterineae</taxon>
        <taxon>Archangiaceae</taxon>
        <taxon>Archangium</taxon>
    </lineage>
</organism>
<dbReference type="NCBIfam" id="NF033510">
    <property type="entry name" value="Ca_tandemer"/>
    <property type="match status" value="2"/>
</dbReference>
<feature type="compositionally biased region" description="Basic and acidic residues" evidence="9">
    <location>
        <begin position="1438"/>
        <end position="1462"/>
    </location>
</feature>
<dbReference type="CDD" id="cd07185">
    <property type="entry name" value="OmpA_C-like"/>
    <property type="match status" value="1"/>
</dbReference>
<protein>
    <submittedName>
        <fullName evidence="12">OmpA family protein</fullName>
    </submittedName>
</protein>
<feature type="compositionally biased region" description="Basic and acidic residues" evidence="9">
    <location>
        <begin position="1301"/>
        <end position="1312"/>
    </location>
</feature>
<feature type="compositionally biased region" description="Acidic residues" evidence="9">
    <location>
        <begin position="1176"/>
        <end position="1188"/>
    </location>
</feature>
<feature type="signal peptide" evidence="10">
    <location>
        <begin position="1"/>
        <end position="39"/>
    </location>
</feature>
<evidence type="ECO:0000256" key="3">
    <source>
        <dbReference type="ARBA" id="ARBA00022525"/>
    </source>
</evidence>
<feature type="compositionally biased region" description="Acidic residues" evidence="9">
    <location>
        <begin position="1101"/>
        <end position="1115"/>
    </location>
</feature>
<dbReference type="SUPFAM" id="SSF103647">
    <property type="entry name" value="TSP type-3 repeat"/>
    <property type="match status" value="1"/>
</dbReference>
<feature type="compositionally biased region" description="Acidic residues" evidence="9">
    <location>
        <begin position="972"/>
        <end position="983"/>
    </location>
</feature>
<feature type="compositionally biased region" description="Acidic residues" evidence="9">
    <location>
        <begin position="895"/>
        <end position="913"/>
    </location>
</feature>
<evidence type="ECO:0000256" key="2">
    <source>
        <dbReference type="ARBA" id="ARBA00004613"/>
    </source>
</evidence>
<sequence length="2110" mass="221543">MRTPFPSTPAARRGLAALTSAPRLLLALLVLLTAGHAQAQAPTSDAEPKLRYWSDQYGNFALIGNTLGQDCRSTTPRPLVGTTPSNEPVYGERSCSQRDTSPDFFWTLDDWTVENTAAATRPYLPAVDGSTPITPPPDPLKARSQAVLTLPPRAKVTYARLYWAATRFNAAAGDKVQAPDLTAILARPGVAGFEKTLTADDYAFQYDGVTEYQYQSTADITDIVKAYGPGAYQVSDVLALPLDTANGEYLFDAWWMVVFYEEPGANKRHLKLFDSMRVVAGTPGTTIALSGFHVPSYAQDAKLGVVAFEGDDPSPDINDTFEFNGKLLSNDLNPANNFFNSTRSWTTQKTSVRTDTPLGGLDAGTDGVLDTLPVSHRYDRPQLTGTPGSMSGMDLDVVDVTVAAGTKSATVRVNTSGDKFWLGGFVTSITTQAPDFTNTIKSARNISRTDGTVRPGDIIEYTISTINVGDDHSRDTVLIDVLPAQLEYVSGSIKVLTVAASDTATPGPRTDAKGDDVASYDTATRTLTVYLGTGATASKGGSLKGIVFPGDVGESTSISFQMRVKSEGKVENQAFIEAGGMLGIDPVRTPSHSPSGSGPTTIEVAIVPVPVISTPANGSYTTDNTPTYTGTALPGTTVTVKDSDGKVLCTAAVSASGAWSCTGSTPLGEGPHTVTAVATNSAGTPSQPATTTFTVDTEAPTPPVITTPASGAKLPIQRPLFIGTAEPNSTVIVSVDGKVIGRVVADASGNWSIQAPEPLVDGAHTVSAKAQDAAGNISSSNTVPFSIETKPPDTRITAQPPLKTSSTTATFNFDAPERFDIGGYDCSLDGRTFVPCTGPKTYTELPEGRHTFAVRARTYGGIVDPTPATYTWLIGVDTDNDGIADSIEKATGTDPNDDDSDDDGITDGNEDTNGDGFVDLGETDPRKRDTDGDGIQDGTEKGLRSPQGLNTDGSIFQRDEDPTTTTDPLDKDTDDGGVSDGAEDFNYNGRIDSGESDPNNKADDKLTADSDGDGISDSIETATGTNPNDDDSDDDGILDGNEDTNHNGIVDSGELDPRKRDSDHDGLQDGTEKGLTTPQGSGTSTSIFEPDTDPSTTTNPLDDDSDDDGLLDGNEDANHDGHTGTGETSPNKADTDGDGLQDGTEKGLTSPQGSGTNATLFQRDEDPSTQTNPLDADTDDGGVPDGSEDINHNGRIDTDLGETNPLNPKDDIVPADTDNDGIPDSLEMATGTDPNDDDSDNDGILDGNEDANHDGDVDPGETDPRKIDTDGDGLQDGTEKGLSSPEGLGTDLAVFQPDADPATRTDPLKADTDGGGTSDGNEDTNHNGAIDLGETNPLDPRDDKDTDDDGIADELEVDAGLDPNDADTDNDGVIDGKDGLSDTDRDGIMDALDPDSDNDGINDGTELGVTKETAPEGTDTDSPNFVPDEDPSTTTNPKKIDTDGDGLKDGDEDQNHNGRLDSGESAADDADTDDGGIPDGQEVWSNSNPQDDTDDFLIAGRGCSTSGGGSALVWLAALLLAVPLMRSRRSSRRGTAVAGGLLGLLGVLSAPAADAQAPTPSPLSQSIDVQRYKPGPGATDILGVHGARVDKHLGWHLGASLHYASNPLGVLDPRQDDFVYDIVANQVTVDLMGSISLWNRFELGVALPLTYQASENGAAVTPVFQNGVSGGGVGDLRLVPKAHLLTAGKFDLGLVVPVLLPSAGGQGFRGGAGVSARPQLVGEWGNGNGLRVVANLGANLQPEQQVRNLHTGAELMYAVGAQVPLAEKLALRANLAGAVGLNEPDMEGRPLELLAALQYRINPGLAAHVGGGPGITRGYGTPGFRIFAGLDWTQPGERAPTAPIDTDGDGIGAGTADIQDKCPNEAEDPDGFQDEDGCPDPDNDADGIVDTQDKCPLQPETVNGFEDADGCPDKEPVDTDKDGLMDPQDKCPTQPEDNDGFQDEDGCPDPDNDKDGVPDWEDQCPMQPEVINGVKDEDGCPDEGKSKVRLESKRIVILDKVYFATAKDVILPRSFDLLKQVASVLRANPQIELLRVEGHTDDQGNAVSNLKLSQRRAANVRAFLIREGIAAERLESVGYGQEKPVDTNKTAAGRENNRRVEFNILRMAGE</sequence>
<evidence type="ECO:0000256" key="4">
    <source>
        <dbReference type="ARBA" id="ARBA00022729"/>
    </source>
</evidence>
<dbReference type="Proteomes" id="UP001611383">
    <property type="component" value="Chromosome"/>
</dbReference>
<evidence type="ECO:0000256" key="6">
    <source>
        <dbReference type="ARBA" id="ARBA00023136"/>
    </source>
</evidence>
<feature type="compositionally biased region" description="Low complexity" evidence="9">
    <location>
        <begin position="1013"/>
        <end position="1027"/>
    </location>
</feature>
<dbReference type="NCBIfam" id="TIGR01451">
    <property type="entry name" value="B_ant_repeat"/>
    <property type="match status" value="1"/>
</dbReference>
<dbReference type="Pfam" id="PF18884">
    <property type="entry name" value="TSP3_bac"/>
    <property type="match status" value="8"/>
</dbReference>
<dbReference type="Gene3D" id="2.60.40.10">
    <property type="entry name" value="Immunoglobulins"/>
    <property type="match status" value="2"/>
</dbReference>
<feature type="compositionally biased region" description="Acidic residues" evidence="9">
    <location>
        <begin position="1936"/>
        <end position="1950"/>
    </location>
</feature>
<feature type="compositionally biased region" description="Basic and acidic residues" evidence="9">
    <location>
        <begin position="998"/>
        <end position="1008"/>
    </location>
</feature>
<evidence type="ECO:0000313" key="13">
    <source>
        <dbReference type="Proteomes" id="UP001611383"/>
    </source>
</evidence>
<dbReference type="PRINTS" id="PR01023">
    <property type="entry name" value="NAFLGMOTY"/>
</dbReference>
<dbReference type="Pfam" id="PF19077">
    <property type="entry name" value="Big_13"/>
    <property type="match status" value="2"/>
</dbReference>
<dbReference type="PANTHER" id="PTHR30329:SF21">
    <property type="entry name" value="LIPOPROTEIN YIAD-RELATED"/>
    <property type="match status" value="1"/>
</dbReference>
<feature type="region of interest" description="Disordered" evidence="9">
    <location>
        <begin position="76"/>
        <end position="95"/>
    </location>
</feature>
<dbReference type="InterPro" id="IPR059100">
    <property type="entry name" value="TSP3_bac"/>
</dbReference>
<feature type="compositionally biased region" description="Basic and acidic residues" evidence="9">
    <location>
        <begin position="1374"/>
        <end position="1388"/>
    </location>
</feature>
<keyword evidence="7" id="KW-0998">Cell outer membrane</keyword>
<gene>
    <name evidence="12" type="ORF">F0U60_09995</name>
</gene>
<dbReference type="InterPro" id="IPR028974">
    <property type="entry name" value="TSP_type-3_rpt"/>
</dbReference>
<feature type="compositionally biased region" description="Acidic residues" evidence="9">
    <location>
        <begin position="1865"/>
        <end position="1887"/>
    </location>
</feature>
<dbReference type="InterPro" id="IPR006665">
    <property type="entry name" value="OmpA-like"/>
</dbReference>
<dbReference type="InterPro" id="IPR044016">
    <property type="entry name" value="Big_13"/>
</dbReference>
<dbReference type="InterPro" id="IPR036737">
    <property type="entry name" value="OmpA-like_sf"/>
</dbReference>
<dbReference type="InterPro" id="IPR013783">
    <property type="entry name" value="Ig-like_fold"/>
</dbReference>
<reference evidence="12 13" key="1">
    <citation type="submission" date="2019-08" db="EMBL/GenBank/DDBJ databases">
        <title>Archangium and Cystobacter genomes.</title>
        <authorList>
            <person name="Chen I.-C.K."/>
            <person name="Wielgoss S."/>
        </authorList>
    </citation>
    <scope>NUCLEOTIDE SEQUENCE [LARGE SCALE GENOMIC DNA]</scope>
    <source>
        <strain evidence="12 13">Cbm 6</strain>
    </source>
</reference>
<keyword evidence="5" id="KW-0106">Calcium</keyword>
<dbReference type="Pfam" id="PF00691">
    <property type="entry name" value="OmpA"/>
    <property type="match status" value="1"/>
</dbReference>
<feature type="chain" id="PRO_5045544909" evidence="10">
    <location>
        <begin position="40"/>
        <end position="2110"/>
    </location>
</feature>
<feature type="compositionally biased region" description="Basic and acidic residues" evidence="9">
    <location>
        <begin position="1974"/>
        <end position="1985"/>
    </location>
</feature>
<feature type="compositionally biased region" description="Acidic residues" evidence="9">
    <location>
        <begin position="1345"/>
        <end position="1372"/>
    </location>
</feature>
<dbReference type="PROSITE" id="PS51123">
    <property type="entry name" value="OMPA_2"/>
    <property type="match status" value="1"/>
</dbReference>
<feature type="compositionally biased region" description="Acidic residues" evidence="9">
    <location>
        <begin position="1234"/>
        <end position="1249"/>
    </location>
</feature>
<dbReference type="EMBL" id="CP043494">
    <property type="protein sequence ID" value="WNG44405.1"/>
    <property type="molecule type" value="Genomic_DNA"/>
</dbReference>
<evidence type="ECO:0000256" key="10">
    <source>
        <dbReference type="SAM" id="SignalP"/>
    </source>
</evidence>
<evidence type="ECO:0000256" key="9">
    <source>
        <dbReference type="SAM" id="MobiDB-lite"/>
    </source>
</evidence>
<feature type="compositionally biased region" description="Acidic residues" evidence="9">
    <location>
        <begin position="1466"/>
        <end position="1476"/>
    </location>
</feature>
<proteinExistence type="predicted"/>
<feature type="compositionally biased region" description="Polar residues" evidence="9">
    <location>
        <begin position="76"/>
        <end position="86"/>
    </location>
</feature>
<dbReference type="SUPFAM" id="SSF103088">
    <property type="entry name" value="OmpA-like"/>
    <property type="match status" value="1"/>
</dbReference>
<dbReference type="InterPro" id="IPR006664">
    <property type="entry name" value="OMP_bac"/>
</dbReference>